<dbReference type="GO" id="GO:0015385">
    <property type="term" value="F:sodium:proton antiporter activity"/>
    <property type="evidence" value="ECO:0007669"/>
    <property type="project" value="TreeGrafter"/>
</dbReference>
<keyword evidence="7 8" id="KW-0472">Membrane</keyword>
<comment type="caution">
    <text evidence="10">The sequence shown here is derived from an EMBL/GenBank/DDBJ whole genome shotgun (WGS) entry which is preliminary data.</text>
</comment>
<dbReference type="InterPro" id="IPR011701">
    <property type="entry name" value="MFS"/>
</dbReference>
<feature type="transmembrane region" description="Helical" evidence="8">
    <location>
        <begin position="284"/>
        <end position="301"/>
    </location>
</feature>
<dbReference type="NCBIfam" id="TIGR00710">
    <property type="entry name" value="efflux_Bcr_CflA"/>
    <property type="match status" value="1"/>
</dbReference>
<dbReference type="CDD" id="cd17320">
    <property type="entry name" value="MFS_MdfA_MDR_like"/>
    <property type="match status" value="1"/>
</dbReference>
<reference evidence="10" key="1">
    <citation type="journal article" date="2014" name="Int. J. Syst. Evol. Microbiol.">
        <title>Complete genome sequence of Corynebacterium casei LMG S-19264T (=DSM 44701T), isolated from a smear-ripened cheese.</title>
        <authorList>
            <consortium name="US DOE Joint Genome Institute (JGI-PGF)"/>
            <person name="Walter F."/>
            <person name="Albersmeier A."/>
            <person name="Kalinowski J."/>
            <person name="Ruckert C."/>
        </authorList>
    </citation>
    <scope>NUCLEOTIDE SEQUENCE</scope>
    <source>
        <strain evidence="10">KCTC 32501</strain>
    </source>
</reference>
<organism evidence="10 11">
    <name type="scientific">Formosimonas limnophila</name>
    <dbReference type="NCBI Taxonomy" id="1384487"/>
    <lineage>
        <taxon>Bacteria</taxon>
        <taxon>Pseudomonadati</taxon>
        <taxon>Pseudomonadota</taxon>
        <taxon>Betaproteobacteria</taxon>
        <taxon>Burkholderiales</taxon>
        <taxon>Burkholderiaceae</taxon>
        <taxon>Formosimonas</taxon>
    </lineage>
</organism>
<reference evidence="10" key="2">
    <citation type="submission" date="2020-09" db="EMBL/GenBank/DDBJ databases">
        <authorList>
            <person name="Sun Q."/>
            <person name="Kim S."/>
        </authorList>
    </citation>
    <scope>NUCLEOTIDE SEQUENCE</scope>
    <source>
        <strain evidence="10">KCTC 32501</strain>
    </source>
</reference>
<keyword evidence="4" id="KW-1003">Cell membrane</keyword>
<evidence type="ECO:0000259" key="9">
    <source>
        <dbReference type="PROSITE" id="PS50850"/>
    </source>
</evidence>
<dbReference type="PANTHER" id="PTHR23502:SF132">
    <property type="entry name" value="POLYAMINE TRANSPORTER 2-RELATED"/>
    <property type="match status" value="1"/>
</dbReference>
<feature type="transmembrane region" description="Helical" evidence="8">
    <location>
        <begin position="342"/>
        <end position="364"/>
    </location>
</feature>
<keyword evidence="3 8" id="KW-0813">Transport</keyword>
<evidence type="ECO:0000256" key="7">
    <source>
        <dbReference type="ARBA" id="ARBA00023136"/>
    </source>
</evidence>
<feature type="transmembrane region" description="Helical" evidence="8">
    <location>
        <begin position="166"/>
        <end position="185"/>
    </location>
</feature>
<evidence type="ECO:0000256" key="1">
    <source>
        <dbReference type="ARBA" id="ARBA00004651"/>
    </source>
</evidence>
<feature type="transmembrane region" description="Helical" evidence="8">
    <location>
        <begin position="141"/>
        <end position="160"/>
    </location>
</feature>
<keyword evidence="11" id="KW-1185">Reference proteome</keyword>
<dbReference type="GO" id="GO:0005886">
    <property type="term" value="C:plasma membrane"/>
    <property type="evidence" value="ECO:0007669"/>
    <property type="project" value="UniProtKB-SubCell"/>
</dbReference>
<dbReference type="Proteomes" id="UP000614287">
    <property type="component" value="Unassembled WGS sequence"/>
</dbReference>
<dbReference type="SUPFAM" id="SSF103473">
    <property type="entry name" value="MFS general substrate transporter"/>
    <property type="match status" value="1"/>
</dbReference>
<dbReference type="GO" id="GO:1990961">
    <property type="term" value="P:xenobiotic detoxification by transmembrane export across the plasma membrane"/>
    <property type="evidence" value="ECO:0007669"/>
    <property type="project" value="InterPro"/>
</dbReference>
<dbReference type="Pfam" id="PF07690">
    <property type="entry name" value="MFS_1"/>
    <property type="match status" value="1"/>
</dbReference>
<evidence type="ECO:0000256" key="8">
    <source>
        <dbReference type="RuleBase" id="RU365088"/>
    </source>
</evidence>
<dbReference type="InterPro" id="IPR036259">
    <property type="entry name" value="MFS_trans_sf"/>
</dbReference>
<proteinExistence type="inferred from homology"/>
<evidence type="ECO:0000256" key="2">
    <source>
        <dbReference type="ARBA" id="ARBA00006236"/>
    </source>
</evidence>
<protein>
    <recommendedName>
        <fullName evidence="8">Bcr/CflA family efflux transporter</fullName>
    </recommendedName>
</protein>
<feature type="transmembrane region" description="Helical" evidence="8">
    <location>
        <begin position="77"/>
        <end position="96"/>
    </location>
</feature>
<dbReference type="InterPro" id="IPR020846">
    <property type="entry name" value="MFS_dom"/>
</dbReference>
<dbReference type="Gene3D" id="1.20.1720.10">
    <property type="entry name" value="Multidrug resistance protein D"/>
    <property type="match status" value="1"/>
</dbReference>
<evidence type="ECO:0000256" key="5">
    <source>
        <dbReference type="ARBA" id="ARBA00022692"/>
    </source>
</evidence>
<dbReference type="RefSeq" id="WP_189490443.1">
    <property type="nucleotide sequence ID" value="NZ_BMZG01000001.1"/>
</dbReference>
<keyword evidence="5 8" id="KW-0812">Transmembrane</keyword>
<comment type="subcellular location">
    <subcellularLocation>
        <location evidence="8">Cell inner membrane</location>
        <topology evidence="8">Multi-pass membrane protein</topology>
    </subcellularLocation>
    <subcellularLocation>
        <location evidence="1">Cell membrane</location>
        <topology evidence="1">Multi-pass membrane protein</topology>
    </subcellularLocation>
</comment>
<dbReference type="AlphaFoldDB" id="A0A8J3CFC8"/>
<dbReference type="GO" id="GO:0042910">
    <property type="term" value="F:xenobiotic transmembrane transporter activity"/>
    <property type="evidence" value="ECO:0007669"/>
    <property type="project" value="InterPro"/>
</dbReference>
<comment type="similarity">
    <text evidence="2 8">Belongs to the major facilitator superfamily. Bcr/CmlA family.</text>
</comment>
<evidence type="ECO:0000256" key="6">
    <source>
        <dbReference type="ARBA" id="ARBA00022989"/>
    </source>
</evidence>
<evidence type="ECO:0000313" key="11">
    <source>
        <dbReference type="Proteomes" id="UP000614287"/>
    </source>
</evidence>
<feature type="transmembrane region" description="Helical" evidence="8">
    <location>
        <begin position="307"/>
        <end position="330"/>
    </location>
</feature>
<feature type="transmembrane region" description="Helical" evidence="8">
    <location>
        <begin position="251"/>
        <end position="272"/>
    </location>
</feature>
<dbReference type="PROSITE" id="PS50850">
    <property type="entry name" value="MFS"/>
    <property type="match status" value="1"/>
</dbReference>
<feature type="domain" description="Major facilitator superfamily (MFS) profile" evidence="9">
    <location>
        <begin position="11"/>
        <end position="392"/>
    </location>
</feature>
<keyword evidence="6 8" id="KW-1133">Transmembrane helix</keyword>
<accession>A0A8J3CFC8</accession>
<dbReference type="InterPro" id="IPR004812">
    <property type="entry name" value="Efflux_drug-R_Bcr/CmlA"/>
</dbReference>
<evidence type="ECO:0000256" key="4">
    <source>
        <dbReference type="ARBA" id="ARBA00022475"/>
    </source>
</evidence>
<dbReference type="EMBL" id="BMZG01000001">
    <property type="protein sequence ID" value="GHA65163.1"/>
    <property type="molecule type" value="Genomic_DNA"/>
</dbReference>
<evidence type="ECO:0000313" key="10">
    <source>
        <dbReference type="EMBL" id="GHA65163.1"/>
    </source>
</evidence>
<evidence type="ECO:0000256" key="3">
    <source>
        <dbReference type="ARBA" id="ARBA00022448"/>
    </source>
</evidence>
<dbReference type="PANTHER" id="PTHR23502">
    <property type="entry name" value="MAJOR FACILITATOR SUPERFAMILY"/>
    <property type="match status" value="1"/>
</dbReference>
<gene>
    <name evidence="10" type="ORF">GCM10009007_02040</name>
</gene>
<feature type="transmembrane region" description="Helical" evidence="8">
    <location>
        <begin position="216"/>
        <end position="239"/>
    </location>
</feature>
<feature type="transmembrane region" description="Helical" evidence="8">
    <location>
        <begin position="45"/>
        <end position="65"/>
    </location>
</feature>
<feature type="transmembrane region" description="Helical" evidence="8">
    <location>
        <begin position="370"/>
        <end position="388"/>
    </location>
</feature>
<keyword evidence="8" id="KW-0997">Cell inner membrane</keyword>
<feature type="transmembrane region" description="Helical" evidence="8">
    <location>
        <begin position="12"/>
        <end position="33"/>
    </location>
</feature>
<sequence length="394" mass="42189">MNQSIISHTRLLIILSGTVAFGAFAIDMYLPALPTMATELGATSTQLQLTLSIFFTGFCVGMLIYGPLSDHFGRRKLLLSGILLFAVTSAACMFAVNTHQLLILRGFQALGCGACVVMARAASRDIFPPAQLHSMMSKMSLVTMMAPLLAPLIGAVSLMLAGWRSIFGVLTSIALVAFYFVYRYIPETLTPDTDRRLHLGNVLRTYGQLLASKKNITLMLCMACAMSGMFAFIGGAPFVYTQVLGYSELEFALLFGSNIVGMSLITSLNLYLLKRFQASSLMTYQSGALLLAGVGLVTMRATGHIDYIVPLVILYVSHVNALCANGMASLLHLHHTNRAGSVSALAVSIQFGLAAVSTSLVATFSHSPASAMTGVMLLFGVMAFVCAVSQRKMS</sequence>
<feature type="transmembrane region" description="Helical" evidence="8">
    <location>
        <begin position="102"/>
        <end position="121"/>
    </location>
</feature>
<name>A0A8J3CFC8_9BURK</name>